<comment type="caution">
    <text evidence="4">The sequence shown here is derived from an EMBL/GenBank/DDBJ whole genome shotgun (WGS) entry which is preliminary data.</text>
</comment>
<dbReference type="PANTHER" id="PTHR10584">
    <property type="entry name" value="SUGAR KINASE"/>
    <property type="match status" value="1"/>
</dbReference>
<evidence type="ECO:0000256" key="1">
    <source>
        <dbReference type="ARBA" id="ARBA00022679"/>
    </source>
</evidence>
<evidence type="ECO:0000259" key="3">
    <source>
        <dbReference type="Pfam" id="PF00294"/>
    </source>
</evidence>
<keyword evidence="2 4" id="KW-0418">Kinase</keyword>
<dbReference type="GO" id="GO:0016301">
    <property type="term" value="F:kinase activity"/>
    <property type="evidence" value="ECO:0007669"/>
    <property type="project" value="UniProtKB-KW"/>
</dbReference>
<dbReference type="EMBL" id="JADQTO010000021">
    <property type="protein sequence ID" value="MBG0566612.1"/>
    <property type="molecule type" value="Genomic_DNA"/>
</dbReference>
<keyword evidence="1" id="KW-0808">Transferase</keyword>
<keyword evidence="5" id="KW-1185">Reference proteome</keyword>
<dbReference type="RefSeq" id="WP_196418378.1">
    <property type="nucleotide sequence ID" value="NZ_JADQTO010000021.1"/>
</dbReference>
<dbReference type="Gene3D" id="3.40.1190.20">
    <property type="match status" value="1"/>
</dbReference>
<evidence type="ECO:0000313" key="4">
    <source>
        <dbReference type="EMBL" id="MBG0566612.1"/>
    </source>
</evidence>
<dbReference type="InterPro" id="IPR029056">
    <property type="entry name" value="Ribokinase-like"/>
</dbReference>
<dbReference type="SUPFAM" id="SSF53613">
    <property type="entry name" value="Ribokinase-like"/>
    <property type="match status" value="1"/>
</dbReference>
<dbReference type="Pfam" id="PF00294">
    <property type="entry name" value="PfkB"/>
    <property type="match status" value="1"/>
</dbReference>
<evidence type="ECO:0000313" key="5">
    <source>
        <dbReference type="Proteomes" id="UP000598146"/>
    </source>
</evidence>
<feature type="domain" description="Carbohydrate kinase PfkB" evidence="3">
    <location>
        <begin position="183"/>
        <end position="307"/>
    </location>
</feature>
<name>A0A931CEN9_9ACTN</name>
<dbReference type="AlphaFoldDB" id="A0A931CEN9"/>
<sequence>MTTEARTGASRKVAVLGPIPRDQIVTHTGERFEKYGCALYTAVALSALLDPGDTIVPITHVRRQDEGPIKTILSAYQNVDTSGITSSHDQGDVVELRYIEHNRRAERQTSFMNPILPGDLDDVLDADAFVCVPITDYEVSQPTLRHIKENSNAIIVLDAHGPTTTLTRSGERHPRVWADRDVWLPYIDILKMNLEEASSTWLGESPELMTDPPSLSHDELRDLARHCLDRGVGAVCITLDERGCVVFYHRPSGEIATEVVDRIEVGRVVDATGAGDSFAAGLGFGYLESHDYVVACQYGNAMGAQRCAGTELNAYLSREKTQQQILAAYGSRS</sequence>
<dbReference type="InterPro" id="IPR011611">
    <property type="entry name" value="PfkB_dom"/>
</dbReference>
<gene>
    <name evidence="4" type="ORF">I4J89_34720</name>
</gene>
<dbReference type="PANTHER" id="PTHR10584:SF167">
    <property type="entry name" value="PFKB DOMAIN PROTEIN"/>
    <property type="match status" value="1"/>
</dbReference>
<reference evidence="4" key="1">
    <citation type="submission" date="2020-11" db="EMBL/GenBank/DDBJ databases">
        <title>Isolation and identification of active actinomycetes.</title>
        <authorList>
            <person name="Sun X."/>
        </authorList>
    </citation>
    <scope>NUCLEOTIDE SEQUENCE</scope>
    <source>
        <strain evidence="4">NEAU-A11</strain>
    </source>
</reference>
<protein>
    <submittedName>
        <fullName evidence="4">Carbohydrate kinase family protein</fullName>
    </submittedName>
</protein>
<organism evidence="4 5">
    <name type="scientific">Actinoplanes aureus</name>
    <dbReference type="NCBI Taxonomy" id="2792083"/>
    <lineage>
        <taxon>Bacteria</taxon>
        <taxon>Bacillati</taxon>
        <taxon>Actinomycetota</taxon>
        <taxon>Actinomycetes</taxon>
        <taxon>Micromonosporales</taxon>
        <taxon>Micromonosporaceae</taxon>
        <taxon>Actinoplanes</taxon>
    </lineage>
</organism>
<dbReference type="Proteomes" id="UP000598146">
    <property type="component" value="Unassembled WGS sequence"/>
</dbReference>
<evidence type="ECO:0000256" key="2">
    <source>
        <dbReference type="ARBA" id="ARBA00022777"/>
    </source>
</evidence>
<proteinExistence type="predicted"/>
<accession>A0A931CEN9</accession>